<dbReference type="EMBL" id="JABVXQ010000001">
    <property type="protein sequence ID" value="KAF6130842.1"/>
    <property type="molecule type" value="Genomic_DNA"/>
</dbReference>
<dbReference type="AlphaFoldDB" id="A0A834BD40"/>
<accession>A0A834BD40</accession>
<reference evidence="1 2" key="1">
    <citation type="journal article" date="2020" name="Nature">
        <title>Six reference-quality genomes reveal evolution of bat adaptations.</title>
        <authorList>
            <person name="Jebb D."/>
            <person name="Huang Z."/>
            <person name="Pippel M."/>
            <person name="Hughes G.M."/>
            <person name="Lavrichenko K."/>
            <person name="Devanna P."/>
            <person name="Winkler S."/>
            <person name="Jermiin L.S."/>
            <person name="Skirmuntt E.C."/>
            <person name="Katzourakis A."/>
            <person name="Burkitt-Gray L."/>
            <person name="Ray D.A."/>
            <person name="Sullivan K.A.M."/>
            <person name="Roscito J.G."/>
            <person name="Kirilenko B.M."/>
            <person name="Davalos L.M."/>
            <person name="Corthals A.P."/>
            <person name="Power M.L."/>
            <person name="Jones G."/>
            <person name="Ransome R.D."/>
            <person name="Dechmann D.K.N."/>
            <person name="Locatelli A.G."/>
            <person name="Puechmaille S.J."/>
            <person name="Fedrigo O."/>
            <person name="Jarvis E.D."/>
            <person name="Hiller M."/>
            <person name="Vernes S.C."/>
            <person name="Myers E.W."/>
            <person name="Teeling E.C."/>
        </authorList>
    </citation>
    <scope>NUCLEOTIDE SEQUENCE [LARGE SCALE GENOMIC DNA]</scope>
    <source>
        <strain evidence="1">Bat1K_MPI-CBG_1</strain>
    </source>
</reference>
<proteinExistence type="predicted"/>
<organism evidence="1 2">
    <name type="scientific">Phyllostomus discolor</name>
    <name type="common">pale spear-nosed bat</name>
    <dbReference type="NCBI Taxonomy" id="89673"/>
    <lineage>
        <taxon>Eukaryota</taxon>
        <taxon>Metazoa</taxon>
        <taxon>Chordata</taxon>
        <taxon>Craniata</taxon>
        <taxon>Vertebrata</taxon>
        <taxon>Euteleostomi</taxon>
        <taxon>Mammalia</taxon>
        <taxon>Eutheria</taxon>
        <taxon>Laurasiatheria</taxon>
        <taxon>Chiroptera</taxon>
        <taxon>Yangochiroptera</taxon>
        <taxon>Phyllostomidae</taxon>
        <taxon>Phyllostominae</taxon>
        <taxon>Phyllostomus</taxon>
    </lineage>
</organism>
<evidence type="ECO:0000313" key="2">
    <source>
        <dbReference type="Proteomes" id="UP000664940"/>
    </source>
</evidence>
<protein>
    <submittedName>
        <fullName evidence="1">Uncharacterized protein</fullName>
    </submittedName>
</protein>
<sequence length="135" mass="15546">MGILEMRTIQQLQQSHLSTSLWSEAVSRAHLEWSVCEGVLRERLLRGSCVVCVRTREPTLCLCPVSKGGDKSAPFYETEPHLSVERTHLISLSHRSQAQNFLLKFYFENQFSCLLKVSKCWSSTMKNQLSLEREQ</sequence>
<dbReference type="Proteomes" id="UP000664940">
    <property type="component" value="Unassembled WGS sequence"/>
</dbReference>
<evidence type="ECO:0000313" key="1">
    <source>
        <dbReference type="EMBL" id="KAF6130842.1"/>
    </source>
</evidence>
<gene>
    <name evidence="1" type="ORF">HJG60_007815</name>
</gene>
<comment type="caution">
    <text evidence="1">The sequence shown here is derived from an EMBL/GenBank/DDBJ whole genome shotgun (WGS) entry which is preliminary data.</text>
</comment>
<name>A0A834BD40_9CHIR</name>